<comment type="caution">
    <text evidence="1">The sequence shown here is derived from an EMBL/GenBank/DDBJ whole genome shotgun (WGS) entry which is preliminary data.</text>
</comment>
<evidence type="ECO:0000313" key="1">
    <source>
        <dbReference type="EMBL" id="GMN47778.1"/>
    </source>
</evidence>
<sequence length="411" mass="46584">MAMALFTNSYRCLSRTRSSIWSRNWGPGAVPFWISGSSHAPTWWPMECIGGTILQEFWAMMWLQLCWWPSRYPFKGSFLLCIIPNKYEVSFFRVFALRNAVEKASENWLNKSIILGISLQYHCRAKLVRVKQRLCKGGFVCVLNKHVCLVVLQVLISVHRAIIRGYDWHFNSSRVRCNHDCGDERWIDHSDLLQPELLAHQQVELLLEVVQYVLVVRLDLWWRRSVCLLAADVGRVFSGQLGVWRLIPHSLLENQPSHPVVVTPRALTVQIVLFELIGSVQLVRSLQLLPPMWDGCSRVVPVLVACKREAPWSKGDIIGVSAKGTLMLKSVRGIDGSLVVAQAASTMSVWSGGGGWHRSRDKDSCQSVWNGATEAVWADHPARDLAVVGKVLLGLVYWNPMVICSRFPKEM</sequence>
<evidence type="ECO:0000313" key="2">
    <source>
        <dbReference type="Proteomes" id="UP001187192"/>
    </source>
</evidence>
<reference evidence="1" key="1">
    <citation type="submission" date="2023-07" db="EMBL/GenBank/DDBJ databases">
        <title>draft genome sequence of fig (Ficus carica).</title>
        <authorList>
            <person name="Takahashi T."/>
            <person name="Nishimura K."/>
        </authorList>
    </citation>
    <scope>NUCLEOTIDE SEQUENCE</scope>
</reference>
<dbReference type="AlphaFoldDB" id="A0AA88A428"/>
<organism evidence="1 2">
    <name type="scientific">Ficus carica</name>
    <name type="common">Common fig</name>
    <dbReference type="NCBI Taxonomy" id="3494"/>
    <lineage>
        <taxon>Eukaryota</taxon>
        <taxon>Viridiplantae</taxon>
        <taxon>Streptophyta</taxon>
        <taxon>Embryophyta</taxon>
        <taxon>Tracheophyta</taxon>
        <taxon>Spermatophyta</taxon>
        <taxon>Magnoliopsida</taxon>
        <taxon>eudicotyledons</taxon>
        <taxon>Gunneridae</taxon>
        <taxon>Pentapetalae</taxon>
        <taxon>rosids</taxon>
        <taxon>fabids</taxon>
        <taxon>Rosales</taxon>
        <taxon>Moraceae</taxon>
        <taxon>Ficeae</taxon>
        <taxon>Ficus</taxon>
    </lineage>
</organism>
<gene>
    <name evidence="1" type="ORF">TIFTF001_016958</name>
</gene>
<dbReference type="Proteomes" id="UP001187192">
    <property type="component" value="Unassembled WGS sequence"/>
</dbReference>
<keyword evidence="2" id="KW-1185">Reference proteome</keyword>
<proteinExistence type="predicted"/>
<dbReference type="EMBL" id="BTGU01000026">
    <property type="protein sequence ID" value="GMN47778.1"/>
    <property type="molecule type" value="Genomic_DNA"/>
</dbReference>
<accession>A0AA88A428</accession>
<name>A0AA88A428_FICCA</name>
<protein>
    <submittedName>
        <fullName evidence="1">Uncharacterized protein</fullName>
    </submittedName>
</protein>